<organism evidence="2 3">
    <name type="scientific">Coprinopsis marcescibilis</name>
    <name type="common">Agaric fungus</name>
    <name type="synonym">Psathyrella marcescibilis</name>
    <dbReference type="NCBI Taxonomy" id="230819"/>
    <lineage>
        <taxon>Eukaryota</taxon>
        <taxon>Fungi</taxon>
        <taxon>Dikarya</taxon>
        <taxon>Basidiomycota</taxon>
        <taxon>Agaricomycotina</taxon>
        <taxon>Agaricomycetes</taxon>
        <taxon>Agaricomycetidae</taxon>
        <taxon>Agaricales</taxon>
        <taxon>Agaricineae</taxon>
        <taxon>Psathyrellaceae</taxon>
        <taxon>Coprinopsis</taxon>
    </lineage>
</organism>
<evidence type="ECO:0000256" key="1">
    <source>
        <dbReference type="SAM" id="MobiDB-lite"/>
    </source>
</evidence>
<keyword evidence="3" id="KW-1185">Reference proteome</keyword>
<dbReference type="EMBL" id="ML210153">
    <property type="protein sequence ID" value="TFK28726.1"/>
    <property type="molecule type" value="Genomic_DNA"/>
</dbReference>
<evidence type="ECO:0000313" key="3">
    <source>
        <dbReference type="Proteomes" id="UP000307440"/>
    </source>
</evidence>
<accession>A0A5C3L9N6</accession>
<gene>
    <name evidence="2" type="ORF">FA15DRAFT_583568</name>
</gene>
<protein>
    <submittedName>
        <fullName evidence="2">Uncharacterized protein</fullName>
    </submittedName>
</protein>
<feature type="region of interest" description="Disordered" evidence="1">
    <location>
        <begin position="202"/>
        <end position="248"/>
    </location>
</feature>
<evidence type="ECO:0000313" key="2">
    <source>
        <dbReference type="EMBL" id="TFK28726.1"/>
    </source>
</evidence>
<dbReference type="AlphaFoldDB" id="A0A5C3L9N6"/>
<reference evidence="2 3" key="1">
    <citation type="journal article" date="2019" name="Nat. Ecol. Evol.">
        <title>Megaphylogeny resolves global patterns of mushroom evolution.</title>
        <authorList>
            <person name="Varga T."/>
            <person name="Krizsan K."/>
            <person name="Foldi C."/>
            <person name="Dima B."/>
            <person name="Sanchez-Garcia M."/>
            <person name="Sanchez-Ramirez S."/>
            <person name="Szollosi G.J."/>
            <person name="Szarkandi J.G."/>
            <person name="Papp V."/>
            <person name="Albert L."/>
            <person name="Andreopoulos W."/>
            <person name="Angelini C."/>
            <person name="Antonin V."/>
            <person name="Barry K.W."/>
            <person name="Bougher N.L."/>
            <person name="Buchanan P."/>
            <person name="Buyck B."/>
            <person name="Bense V."/>
            <person name="Catcheside P."/>
            <person name="Chovatia M."/>
            <person name="Cooper J."/>
            <person name="Damon W."/>
            <person name="Desjardin D."/>
            <person name="Finy P."/>
            <person name="Geml J."/>
            <person name="Haridas S."/>
            <person name="Hughes K."/>
            <person name="Justo A."/>
            <person name="Karasinski D."/>
            <person name="Kautmanova I."/>
            <person name="Kiss B."/>
            <person name="Kocsube S."/>
            <person name="Kotiranta H."/>
            <person name="LaButti K.M."/>
            <person name="Lechner B.E."/>
            <person name="Liimatainen K."/>
            <person name="Lipzen A."/>
            <person name="Lukacs Z."/>
            <person name="Mihaltcheva S."/>
            <person name="Morgado L.N."/>
            <person name="Niskanen T."/>
            <person name="Noordeloos M.E."/>
            <person name="Ohm R.A."/>
            <person name="Ortiz-Santana B."/>
            <person name="Ovrebo C."/>
            <person name="Racz N."/>
            <person name="Riley R."/>
            <person name="Savchenko A."/>
            <person name="Shiryaev A."/>
            <person name="Soop K."/>
            <person name="Spirin V."/>
            <person name="Szebenyi C."/>
            <person name="Tomsovsky M."/>
            <person name="Tulloss R.E."/>
            <person name="Uehling J."/>
            <person name="Grigoriev I.V."/>
            <person name="Vagvolgyi C."/>
            <person name="Papp T."/>
            <person name="Martin F.M."/>
            <person name="Miettinen O."/>
            <person name="Hibbett D.S."/>
            <person name="Nagy L.G."/>
        </authorList>
    </citation>
    <scope>NUCLEOTIDE SEQUENCE [LARGE SCALE GENOMIC DNA]</scope>
    <source>
        <strain evidence="2 3">CBS 121175</strain>
    </source>
</reference>
<dbReference type="Proteomes" id="UP000307440">
    <property type="component" value="Unassembled WGS sequence"/>
</dbReference>
<proteinExistence type="predicted"/>
<feature type="compositionally biased region" description="Polar residues" evidence="1">
    <location>
        <begin position="224"/>
        <end position="236"/>
    </location>
</feature>
<dbReference type="OrthoDB" id="19806at2759"/>
<dbReference type="STRING" id="230819.A0A5C3L9N6"/>
<name>A0A5C3L9N6_COPMA</name>
<sequence length="248" mass="27515">MLRREEHLRNVVACLKILNTSLSSTNALLRQEYESNLGSLSSVEARTKVLAALDAQTAHGDKLSQSTNIVRYEAEQFRVSDLWHAANVSRQQVFGLRHKVFGVGGGRRLAPGAHGAHGRFNRLQKSIGGEERLVDSFGRTEEEVMEEESLIQDLPSKDARRFIDTIVDGDAEHSSIRPIWLLRFFVGWGARWSARAARNTAASATSASAPDEQKEEATSRDIAMNNSGRSTPSIVISNVEDEESRKTR</sequence>